<keyword evidence="12" id="KW-1185">Reference proteome</keyword>
<dbReference type="InterPro" id="IPR019821">
    <property type="entry name" value="Kinesin_motor_CS"/>
</dbReference>
<evidence type="ECO:0000259" key="10">
    <source>
        <dbReference type="PROSITE" id="PS50067"/>
    </source>
</evidence>
<keyword evidence="2" id="KW-0963">Cytoplasm</keyword>
<feature type="compositionally biased region" description="Polar residues" evidence="9">
    <location>
        <begin position="419"/>
        <end position="428"/>
    </location>
</feature>
<evidence type="ECO:0000256" key="4">
    <source>
        <dbReference type="ARBA" id="ARBA00022840"/>
    </source>
</evidence>
<keyword evidence="3 6" id="KW-0547">Nucleotide-binding</keyword>
<dbReference type="Gene3D" id="3.40.850.10">
    <property type="entry name" value="Kinesin motor domain"/>
    <property type="match status" value="1"/>
</dbReference>
<feature type="domain" description="Kinesin motor" evidence="10">
    <location>
        <begin position="4"/>
        <end position="331"/>
    </location>
</feature>
<organism evidence="11 12">
    <name type="scientific">Helicostylum pulchrum</name>
    <dbReference type="NCBI Taxonomy" id="562976"/>
    <lineage>
        <taxon>Eukaryota</taxon>
        <taxon>Fungi</taxon>
        <taxon>Fungi incertae sedis</taxon>
        <taxon>Mucoromycota</taxon>
        <taxon>Mucoromycotina</taxon>
        <taxon>Mucoromycetes</taxon>
        <taxon>Mucorales</taxon>
        <taxon>Mucorineae</taxon>
        <taxon>Mucoraceae</taxon>
        <taxon>Helicostylum</taxon>
    </lineage>
</organism>
<dbReference type="SMART" id="SM00129">
    <property type="entry name" value="KISc"/>
    <property type="match status" value="1"/>
</dbReference>
<dbReference type="PROSITE" id="PS00411">
    <property type="entry name" value="KINESIN_MOTOR_1"/>
    <property type="match status" value="1"/>
</dbReference>
<comment type="similarity">
    <text evidence="6 7">Belongs to the TRAFAC class myosin-kinesin ATPase superfamily. Kinesin family.</text>
</comment>
<keyword evidence="5 8" id="KW-0175">Coiled coil</keyword>
<evidence type="ECO:0000256" key="3">
    <source>
        <dbReference type="ARBA" id="ARBA00022741"/>
    </source>
</evidence>
<evidence type="ECO:0000256" key="2">
    <source>
        <dbReference type="ARBA" id="ARBA00022490"/>
    </source>
</evidence>
<keyword evidence="4 6" id="KW-0067">ATP-binding</keyword>
<keyword evidence="6 7" id="KW-0505">Motor protein</keyword>
<evidence type="ECO:0000256" key="7">
    <source>
        <dbReference type="RuleBase" id="RU000394"/>
    </source>
</evidence>
<dbReference type="PRINTS" id="PR00380">
    <property type="entry name" value="KINESINHEAVY"/>
</dbReference>
<evidence type="ECO:0000256" key="9">
    <source>
        <dbReference type="SAM" id="MobiDB-lite"/>
    </source>
</evidence>
<dbReference type="InterPro" id="IPR027640">
    <property type="entry name" value="Kinesin-like_fam"/>
</dbReference>
<keyword evidence="7" id="KW-0493">Microtubule</keyword>
<protein>
    <recommendedName>
        <fullName evidence="7">Kinesin-like protein</fullName>
    </recommendedName>
</protein>
<gene>
    <name evidence="11" type="ORF">HPULCUR_008392</name>
</gene>
<feature type="compositionally biased region" description="Acidic residues" evidence="9">
    <location>
        <begin position="405"/>
        <end position="415"/>
    </location>
</feature>
<comment type="caution">
    <text evidence="11">The sequence shown here is derived from an EMBL/GenBank/DDBJ whole genome shotgun (WGS) entry which is preliminary data.</text>
</comment>
<dbReference type="PANTHER" id="PTHR47969">
    <property type="entry name" value="CHROMOSOME-ASSOCIATED KINESIN KIF4A-RELATED"/>
    <property type="match status" value="1"/>
</dbReference>
<dbReference type="InterPro" id="IPR027417">
    <property type="entry name" value="P-loop_NTPase"/>
</dbReference>
<sequence>MSVTVRVALRVRPFNEKEKKDNLITFIPEQPQQIRLNHENRQSFTFDYVYPPVISQADVYSSCIQPLFDQFTKGYNATILAYGQTGSGKTYSMGTSDNNNSSESEEQGIVPRFTKNLFQWITNQQTNIKYQVKVSFLELYHEDIIDLLSTNPASCVNIREDVFGNISWSGVHEQLVYNVADLLSCLHLGSQSRTTASTDMNSNSSRSHAIFTVTLIQQLPESVINSKFHFVDLAGSERLKKTNAKGDRAREGISINSGLLALGNVISALGDEKKKSKRSHVPYRNSKLTRLLQDSLGGNSQTLMLACVSPSDSNANETTSTLKYANRAKNITNRVIINQQLSEADTMKVEITRLRQELKINDAFMKEVHLELDDLRAKNTALSNLEFVAQKQIKIPAQKKRTESDQEDEDDDDDGATLIGSNSISQDLKSCRSTSTKRKSSKKKPIDAFSLDKHKQRMRKETLFIKQMKSNNEASSDPILFTKMLSLFQSSIKEQKALVQQLEPIKSDGINIKISPPLKTNNKPSLMKQPSAFNMPQKTEEMHRLTLVVEENKPVPQLKQIVVQVKKAISLLTDHPSSSMVQQLKPILNKISNICNTRATRSITTTTTKSSEVIVSDKTMRPVVNKRANIADSHRDIQKIIAFENIKSNTVCAEMLKALKQKKLTLIREQKDLLKERKSILKEFYQDDYTEQQQKQQYMDERIDVITIQVDFISEKIKLLQPSIPSNKVEKNLIEILKPLKEQDLRSLLFMIIQHDLISSNIKSQLHDLKSKTLEKYQQGMIQLRRVHGDAASLNNQVLIDLLKSPIKCLSNGLILINTVKP</sequence>
<name>A0ABP9Y7G7_9FUNG</name>
<reference evidence="11 12" key="1">
    <citation type="submission" date="2024-04" db="EMBL/GenBank/DDBJ databases">
        <title>genome sequences of Mucor flavus KT1a and Helicostylum pulchrum KT1b strains isolation_sourced from the surface of a dry-aged beef.</title>
        <authorList>
            <person name="Toyotome T."/>
            <person name="Hosono M."/>
            <person name="Torimaru M."/>
            <person name="Fukuda K."/>
            <person name="Mikami N."/>
        </authorList>
    </citation>
    <scope>NUCLEOTIDE SEQUENCE [LARGE SCALE GENOMIC DNA]</scope>
    <source>
        <strain evidence="11 12">KT1b</strain>
    </source>
</reference>
<dbReference type="PANTHER" id="PTHR47969:SF15">
    <property type="entry name" value="CHROMOSOME-ASSOCIATED KINESIN KIF4A-RELATED"/>
    <property type="match status" value="1"/>
</dbReference>
<evidence type="ECO:0000256" key="5">
    <source>
        <dbReference type="ARBA" id="ARBA00023054"/>
    </source>
</evidence>
<dbReference type="Pfam" id="PF00225">
    <property type="entry name" value="Kinesin"/>
    <property type="match status" value="1"/>
</dbReference>
<dbReference type="EMBL" id="BAABUJ010000025">
    <property type="protein sequence ID" value="GAA5802917.1"/>
    <property type="molecule type" value="Genomic_DNA"/>
</dbReference>
<dbReference type="Proteomes" id="UP001476247">
    <property type="component" value="Unassembled WGS sequence"/>
</dbReference>
<evidence type="ECO:0000313" key="11">
    <source>
        <dbReference type="EMBL" id="GAA5802917.1"/>
    </source>
</evidence>
<dbReference type="PROSITE" id="PS50067">
    <property type="entry name" value="KINESIN_MOTOR_2"/>
    <property type="match status" value="1"/>
</dbReference>
<accession>A0ABP9Y7G7</accession>
<evidence type="ECO:0000256" key="8">
    <source>
        <dbReference type="SAM" id="Coils"/>
    </source>
</evidence>
<dbReference type="SUPFAM" id="SSF52540">
    <property type="entry name" value="P-loop containing nucleoside triphosphate hydrolases"/>
    <property type="match status" value="1"/>
</dbReference>
<comment type="subcellular location">
    <subcellularLocation>
        <location evidence="1">Cytoplasm</location>
    </subcellularLocation>
</comment>
<dbReference type="InterPro" id="IPR001752">
    <property type="entry name" value="Kinesin_motor_dom"/>
</dbReference>
<feature type="coiled-coil region" evidence="8">
    <location>
        <begin position="337"/>
        <end position="385"/>
    </location>
</feature>
<feature type="binding site" evidence="6">
    <location>
        <begin position="83"/>
        <end position="90"/>
    </location>
    <ligand>
        <name>ATP</name>
        <dbReference type="ChEBI" id="CHEBI:30616"/>
    </ligand>
</feature>
<dbReference type="CDD" id="cd01372">
    <property type="entry name" value="KISc_KIF4"/>
    <property type="match status" value="1"/>
</dbReference>
<evidence type="ECO:0000256" key="6">
    <source>
        <dbReference type="PROSITE-ProRule" id="PRU00283"/>
    </source>
</evidence>
<proteinExistence type="inferred from homology"/>
<feature type="region of interest" description="Disordered" evidence="9">
    <location>
        <begin position="395"/>
        <end position="452"/>
    </location>
</feature>
<dbReference type="InterPro" id="IPR036961">
    <property type="entry name" value="Kinesin_motor_dom_sf"/>
</dbReference>
<evidence type="ECO:0000256" key="1">
    <source>
        <dbReference type="ARBA" id="ARBA00004496"/>
    </source>
</evidence>
<evidence type="ECO:0000313" key="12">
    <source>
        <dbReference type="Proteomes" id="UP001476247"/>
    </source>
</evidence>